<dbReference type="RefSeq" id="WP_346246847.1">
    <property type="nucleotide sequence ID" value="NZ_JBDIZK010000006.1"/>
</dbReference>
<dbReference type="Proteomes" id="UP001427805">
    <property type="component" value="Unassembled WGS sequence"/>
</dbReference>
<sequence length="198" mass="21746">MILAPVLLLLAASPAMPPDPEAHARSRDASCTPALFDTTALPDGRRTYREKRTRRAFPSSVGRLTLVACAVGPEGFEVYYESDPANPVHERCPQLFQIRYIPDHGSEARAAVEALTRQWGGGANPAFGTRRFGSGDHLVEVQHASGTTVEERGRGRRTQFAYDRDGALVLGGEASLEDPMCNQASQNSQTFLREFPWF</sequence>
<comment type="caution">
    <text evidence="2">The sequence shown here is derived from an EMBL/GenBank/DDBJ whole genome shotgun (WGS) entry which is preliminary data.</text>
</comment>
<organism evidence="2 3">
    <name type="scientific">Sphingomonas rustica</name>
    <dbReference type="NCBI Taxonomy" id="3103142"/>
    <lineage>
        <taxon>Bacteria</taxon>
        <taxon>Pseudomonadati</taxon>
        <taxon>Pseudomonadota</taxon>
        <taxon>Alphaproteobacteria</taxon>
        <taxon>Sphingomonadales</taxon>
        <taxon>Sphingomonadaceae</taxon>
        <taxon>Sphingomonas</taxon>
    </lineage>
</organism>
<proteinExistence type="predicted"/>
<evidence type="ECO:0000313" key="2">
    <source>
        <dbReference type="EMBL" id="MEN3747838.1"/>
    </source>
</evidence>
<name>A0ABV0BA22_9SPHN</name>
<feature type="chain" id="PRO_5046631634" evidence="1">
    <location>
        <begin position="18"/>
        <end position="198"/>
    </location>
</feature>
<protein>
    <submittedName>
        <fullName evidence="2">Uncharacterized protein</fullName>
    </submittedName>
</protein>
<gene>
    <name evidence="2" type="ORF">TPR58_11725</name>
</gene>
<evidence type="ECO:0000313" key="3">
    <source>
        <dbReference type="Proteomes" id="UP001427805"/>
    </source>
</evidence>
<feature type="signal peptide" evidence="1">
    <location>
        <begin position="1"/>
        <end position="17"/>
    </location>
</feature>
<dbReference type="EMBL" id="JBDIZK010000006">
    <property type="protein sequence ID" value="MEN3747838.1"/>
    <property type="molecule type" value="Genomic_DNA"/>
</dbReference>
<evidence type="ECO:0000256" key="1">
    <source>
        <dbReference type="SAM" id="SignalP"/>
    </source>
</evidence>
<keyword evidence="1" id="KW-0732">Signal</keyword>
<accession>A0ABV0BA22</accession>
<keyword evidence="3" id="KW-1185">Reference proteome</keyword>
<reference evidence="2 3" key="1">
    <citation type="submission" date="2024-05" db="EMBL/GenBank/DDBJ databases">
        <title>Sphingomonas sp. HF-S3 16S ribosomal RNA gene Genome sequencing and assembly.</title>
        <authorList>
            <person name="Lee H."/>
        </authorList>
    </citation>
    <scope>NUCLEOTIDE SEQUENCE [LARGE SCALE GENOMIC DNA]</scope>
    <source>
        <strain evidence="2 3">HF-S3</strain>
    </source>
</reference>